<organism evidence="2">
    <name type="scientific">marine sediment metagenome</name>
    <dbReference type="NCBI Taxonomy" id="412755"/>
    <lineage>
        <taxon>unclassified sequences</taxon>
        <taxon>metagenomes</taxon>
        <taxon>ecological metagenomes</taxon>
    </lineage>
</organism>
<dbReference type="AlphaFoldDB" id="A0A0F9BZF3"/>
<reference evidence="2" key="1">
    <citation type="journal article" date="2015" name="Nature">
        <title>Complex archaea that bridge the gap between prokaryotes and eukaryotes.</title>
        <authorList>
            <person name="Spang A."/>
            <person name="Saw J.H."/>
            <person name="Jorgensen S.L."/>
            <person name="Zaremba-Niedzwiedzka K."/>
            <person name="Martijn J."/>
            <person name="Lind A.E."/>
            <person name="van Eijk R."/>
            <person name="Schleper C."/>
            <person name="Guy L."/>
            <person name="Ettema T.J."/>
        </authorList>
    </citation>
    <scope>NUCLEOTIDE SEQUENCE</scope>
</reference>
<protein>
    <submittedName>
        <fullName evidence="2">Uncharacterized protein</fullName>
    </submittedName>
</protein>
<sequence length="199" mass="23191">YYPDNRVIVNASTWYTMTTNQRMNAFLGWGTITSYRNVWHINVLIRLWDEGKYEWDKKATFAEAIIPFENGIAINARTHELMHSPNDYLTTLDDSLVMREISDMTRGLQIHARTLSDKAEKGTLVRDDLRTAVRHLDAFQQERETLVNKIKMLESGMDWATTELEETLTLALKQHADINREINELRHEVPGQGRMKDLL</sequence>
<proteinExistence type="predicted"/>
<dbReference type="EMBL" id="LAZR01038520">
    <property type="protein sequence ID" value="KKL19342.1"/>
    <property type="molecule type" value="Genomic_DNA"/>
</dbReference>
<evidence type="ECO:0000256" key="1">
    <source>
        <dbReference type="SAM" id="Coils"/>
    </source>
</evidence>
<feature type="coiled-coil region" evidence="1">
    <location>
        <begin position="136"/>
        <end position="188"/>
    </location>
</feature>
<accession>A0A0F9BZF3</accession>
<gene>
    <name evidence="2" type="ORF">LCGC14_2466400</name>
</gene>
<feature type="non-terminal residue" evidence="2">
    <location>
        <position position="1"/>
    </location>
</feature>
<evidence type="ECO:0000313" key="2">
    <source>
        <dbReference type="EMBL" id="KKL19342.1"/>
    </source>
</evidence>
<name>A0A0F9BZF3_9ZZZZ</name>
<comment type="caution">
    <text evidence="2">The sequence shown here is derived from an EMBL/GenBank/DDBJ whole genome shotgun (WGS) entry which is preliminary data.</text>
</comment>
<keyword evidence="1" id="KW-0175">Coiled coil</keyword>